<proteinExistence type="predicted"/>
<feature type="transmembrane region" description="Helical" evidence="2">
    <location>
        <begin position="33"/>
        <end position="52"/>
    </location>
</feature>
<evidence type="ECO:0000256" key="2">
    <source>
        <dbReference type="SAM" id="Phobius"/>
    </source>
</evidence>
<protein>
    <submittedName>
        <fullName evidence="3">Uncharacterized protein</fullName>
    </submittedName>
</protein>
<evidence type="ECO:0000313" key="4">
    <source>
        <dbReference type="Proteomes" id="UP000219465"/>
    </source>
</evidence>
<keyword evidence="2" id="KW-1133">Transmembrane helix</keyword>
<feature type="region of interest" description="Disordered" evidence="1">
    <location>
        <begin position="1"/>
        <end position="20"/>
    </location>
</feature>
<sequence>MVDYTPHNRPSEEGRRPYEHVRDTTVVKTGNTGVMAAVVLFVLLAVAAFVFWTADETRVVETTAPAAQVNEQVAPDADASRPAPAPDAPLIAPDAAAPAETAPAPATGD</sequence>
<dbReference type="Proteomes" id="UP000219465">
    <property type="component" value="Unassembled WGS sequence"/>
</dbReference>
<feature type="region of interest" description="Disordered" evidence="1">
    <location>
        <begin position="70"/>
        <end position="109"/>
    </location>
</feature>
<name>A0A286I9J1_9HYPH</name>
<gene>
    <name evidence="3" type="ORF">SAMN05877838_1675</name>
</gene>
<feature type="compositionally biased region" description="Low complexity" evidence="1">
    <location>
        <begin position="74"/>
        <end position="109"/>
    </location>
</feature>
<organism evidence="3 4">
    <name type="scientific">Hoeflea halophila</name>
    <dbReference type="NCBI Taxonomy" id="714899"/>
    <lineage>
        <taxon>Bacteria</taxon>
        <taxon>Pseudomonadati</taxon>
        <taxon>Pseudomonadota</taxon>
        <taxon>Alphaproteobacteria</taxon>
        <taxon>Hyphomicrobiales</taxon>
        <taxon>Rhizobiaceae</taxon>
        <taxon>Hoeflea</taxon>
    </lineage>
</organism>
<dbReference type="EMBL" id="OCPC01000002">
    <property type="protein sequence ID" value="SOE16793.1"/>
    <property type="molecule type" value="Genomic_DNA"/>
</dbReference>
<keyword evidence="2" id="KW-0472">Membrane</keyword>
<keyword evidence="4" id="KW-1185">Reference proteome</keyword>
<dbReference type="RefSeq" id="WP_097106887.1">
    <property type="nucleotide sequence ID" value="NZ_OCPC01000002.1"/>
</dbReference>
<feature type="compositionally biased region" description="Basic and acidic residues" evidence="1">
    <location>
        <begin position="9"/>
        <end position="20"/>
    </location>
</feature>
<evidence type="ECO:0000313" key="3">
    <source>
        <dbReference type="EMBL" id="SOE16793.1"/>
    </source>
</evidence>
<reference evidence="4" key="1">
    <citation type="submission" date="2017-08" db="EMBL/GenBank/DDBJ databases">
        <authorList>
            <person name="Varghese N."/>
            <person name="Submissions S."/>
        </authorList>
    </citation>
    <scope>NUCLEOTIDE SEQUENCE [LARGE SCALE GENOMIC DNA]</scope>
    <source>
        <strain evidence="4">KCTC 23107</strain>
    </source>
</reference>
<accession>A0A286I9J1</accession>
<keyword evidence="2" id="KW-0812">Transmembrane</keyword>
<dbReference type="AlphaFoldDB" id="A0A286I9J1"/>
<evidence type="ECO:0000256" key="1">
    <source>
        <dbReference type="SAM" id="MobiDB-lite"/>
    </source>
</evidence>